<proteinExistence type="predicted"/>
<feature type="compositionally biased region" description="Basic and acidic residues" evidence="1">
    <location>
        <begin position="69"/>
        <end position="85"/>
    </location>
</feature>
<dbReference type="EMBL" id="CP115965">
    <property type="protein sequence ID" value="WZW99052.1"/>
    <property type="molecule type" value="Genomic_DNA"/>
</dbReference>
<evidence type="ECO:0000256" key="1">
    <source>
        <dbReference type="SAM" id="MobiDB-lite"/>
    </source>
</evidence>
<keyword evidence="3" id="KW-1185">Reference proteome</keyword>
<protein>
    <submittedName>
        <fullName evidence="2">DUF2277 domain-containing protein</fullName>
    </submittedName>
</protein>
<accession>A0ABZ3C8E4</accession>
<dbReference type="Pfam" id="PF10041">
    <property type="entry name" value="DUF2277"/>
    <property type="match status" value="1"/>
</dbReference>
<gene>
    <name evidence="2" type="ORF">PCC79_02240</name>
</gene>
<dbReference type="Proteomes" id="UP001434337">
    <property type="component" value="Chromosome"/>
</dbReference>
<evidence type="ECO:0000313" key="3">
    <source>
        <dbReference type="Proteomes" id="UP001434337"/>
    </source>
</evidence>
<reference evidence="2 3" key="1">
    <citation type="journal article" date="2023" name="Environ Microbiome">
        <title>A coral-associated actinobacterium mitigates coral bleaching under heat stress.</title>
        <authorList>
            <person name="Li J."/>
            <person name="Zou Y."/>
            <person name="Li Q."/>
            <person name="Zhang J."/>
            <person name="Bourne D.G."/>
            <person name="Lyu Y."/>
            <person name="Liu C."/>
            <person name="Zhang S."/>
        </authorList>
    </citation>
    <scope>NUCLEOTIDE SEQUENCE [LARGE SCALE GENOMIC DNA]</scope>
    <source>
        <strain evidence="2 3">SCSIO 13291</strain>
    </source>
</reference>
<feature type="region of interest" description="Disordered" evidence="1">
    <location>
        <begin position="64"/>
        <end position="95"/>
    </location>
</feature>
<sequence length="95" mass="10180">MCRNIRPLFNFEPPAHPEEVEAASLQYVRKVSGMTKPSQANQAAFDAAVAEVEAATQRLLDALSTAAPPKDRETEAAKARARNEVRFGTPAAASA</sequence>
<organism evidence="2 3">
    <name type="scientific">Propioniciclava soli</name>
    <dbReference type="NCBI Taxonomy" id="2775081"/>
    <lineage>
        <taxon>Bacteria</taxon>
        <taxon>Bacillati</taxon>
        <taxon>Actinomycetota</taxon>
        <taxon>Actinomycetes</taxon>
        <taxon>Propionibacteriales</taxon>
        <taxon>Propionibacteriaceae</taxon>
        <taxon>Propioniciclava</taxon>
    </lineage>
</organism>
<dbReference type="RefSeq" id="WP_232549126.1">
    <property type="nucleotide sequence ID" value="NZ_CP115965.1"/>
</dbReference>
<dbReference type="InterPro" id="IPR018735">
    <property type="entry name" value="DUF2277"/>
</dbReference>
<evidence type="ECO:0000313" key="2">
    <source>
        <dbReference type="EMBL" id="WZW99052.1"/>
    </source>
</evidence>
<name>A0ABZ3C8E4_9ACTN</name>